<dbReference type="Proteomes" id="UP000003460">
    <property type="component" value="Unassembled WGS sequence"/>
</dbReference>
<evidence type="ECO:0000313" key="2">
    <source>
        <dbReference type="Proteomes" id="UP000003460"/>
    </source>
</evidence>
<reference evidence="1" key="1">
    <citation type="submission" date="2009-09" db="EMBL/GenBank/DDBJ databases">
        <authorList>
            <person name="Weinstock G."/>
            <person name="Sodergren E."/>
            <person name="Clifton S."/>
            <person name="Fulton L."/>
            <person name="Fulton B."/>
            <person name="Courtney L."/>
            <person name="Fronick C."/>
            <person name="Harrison M."/>
            <person name="Strong C."/>
            <person name="Farmer C."/>
            <person name="Delahaunty K."/>
            <person name="Markovic C."/>
            <person name="Hall O."/>
            <person name="Minx P."/>
            <person name="Tomlinson C."/>
            <person name="Mitreva M."/>
            <person name="Nelson J."/>
            <person name="Hou S."/>
            <person name="Wollam A."/>
            <person name="Pepin K.H."/>
            <person name="Johnson M."/>
            <person name="Bhonagiri V."/>
            <person name="Nash W.E."/>
            <person name="Warren W."/>
            <person name="Chinwalla A."/>
            <person name="Mardis E.R."/>
            <person name="Wilson R.K."/>
        </authorList>
    </citation>
    <scope>NUCLEOTIDE SEQUENCE [LARGE SCALE GENOMIC DNA]</scope>
    <source>
        <strain evidence="1">ATCC 51259</strain>
    </source>
</reference>
<name>C9LFG2_9BACT</name>
<keyword evidence="2" id="KW-1185">Reference proteome</keyword>
<evidence type="ECO:0000313" key="1">
    <source>
        <dbReference type="EMBL" id="EEX72481.1"/>
    </source>
</evidence>
<dbReference type="AlphaFoldDB" id="C9LFG2"/>
<accession>C9LFG2</accession>
<protein>
    <submittedName>
        <fullName evidence="1">Uncharacterized protein</fullName>
    </submittedName>
</protein>
<dbReference type="EMBL" id="ACIJ02000016">
    <property type="protein sequence ID" value="EEX72481.1"/>
    <property type="molecule type" value="Genomic_DNA"/>
</dbReference>
<gene>
    <name evidence="1" type="ORF">GCWU000325_00944</name>
</gene>
<comment type="caution">
    <text evidence="1">The sequence shown here is derived from an EMBL/GenBank/DDBJ whole genome shotgun (WGS) entry which is preliminary data.</text>
</comment>
<proteinExistence type="predicted"/>
<sequence length="40" mass="4841">MKVRGDYVILGGEWVHEQVQVMVISLFVNDIVRYFCRFHR</sequence>
<dbReference type="HOGENOM" id="CLU_3294556_0_0_10"/>
<organism evidence="1 2">
    <name type="scientific">Alloprevotella tannerae ATCC 51259</name>
    <dbReference type="NCBI Taxonomy" id="626522"/>
    <lineage>
        <taxon>Bacteria</taxon>
        <taxon>Pseudomonadati</taxon>
        <taxon>Bacteroidota</taxon>
        <taxon>Bacteroidia</taxon>
        <taxon>Bacteroidales</taxon>
        <taxon>Prevotellaceae</taxon>
        <taxon>Alloprevotella</taxon>
    </lineage>
</organism>